<reference evidence="11" key="1">
    <citation type="submission" date="2025-08" db="UniProtKB">
        <authorList>
            <consortium name="Ensembl"/>
        </authorList>
    </citation>
    <scope>IDENTIFICATION</scope>
</reference>
<evidence type="ECO:0000256" key="7">
    <source>
        <dbReference type="ARBA" id="ARBA00026022"/>
    </source>
</evidence>
<evidence type="ECO:0000256" key="5">
    <source>
        <dbReference type="ARBA" id="ARBA00022490"/>
    </source>
</evidence>
<evidence type="ECO:0000256" key="1">
    <source>
        <dbReference type="ARBA" id="ARBA00003581"/>
    </source>
</evidence>
<evidence type="ECO:0000256" key="9">
    <source>
        <dbReference type="SAM" id="MobiDB-lite"/>
    </source>
</evidence>
<dbReference type="Pfam" id="PF01920">
    <property type="entry name" value="Prefoldin_2"/>
    <property type="match status" value="1"/>
</dbReference>
<keyword evidence="8" id="KW-0175">Coiled coil</keyword>
<keyword evidence="5" id="KW-0963">Cytoplasm</keyword>
<dbReference type="GeneTree" id="ENSGT00390000013253"/>
<dbReference type="CDD" id="cd22860">
    <property type="entry name" value="PDRG1"/>
    <property type="match status" value="1"/>
</dbReference>
<comment type="subcellular location">
    <subcellularLocation>
        <location evidence="2">Cytoplasm</location>
    </subcellularLocation>
</comment>
<evidence type="ECO:0000313" key="12">
    <source>
        <dbReference type="Proteomes" id="UP000694421"/>
    </source>
</evidence>
<proteinExistence type="inferred from homology"/>
<dbReference type="OMA" id="AMGERDS"/>
<comment type="function">
    <text evidence="1">May play a role in chaperone-mediated protein folding.</text>
</comment>
<dbReference type="GO" id="GO:0006457">
    <property type="term" value="P:protein folding"/>
    <property type="evidence" value="ECO:0007669"/>
    <property type="project" value="InterPro"/>
</dbReference>
<dbReference type="Ensembl" id="ENSSMRT00000029563.1">
    <property type="protein sequence ID" value="ENSSMRP00000025248.1"/>
    <property type="gene ID" value="ENSSMRG00000019537.1"/>
</dbReference>
<keyword evidence="10" id="KW-0472">Membrane</keyword>
<evidence type="ECO:0000256" key="3">
    <source>
        <dbReference type="ARBA" id="ARBA00008045"/>
    </source>
</evidence>
<dbReference type="AlphaFoldDB" id="A0A8D0E2C5"/>
<dbReference type="GO" id="GO:0016272">
    <property type="term" value="C:prefoldin complex"/>
    <property type="evidence" value="ECO:0007669"/>
    <property type="project" value="InterPro"/>
</dbReference>
<evidence type="ECO:0000256" key="8">
    <source>
        <dbReference type="SAM" id="Coils"/>
    </source>
</evidence>
<comment type="subunit">
    <text evidence="7">Component of the PAQosome complex which is responsible for the biogenesis of several protein complexes and which consists of R2TP complex members RUVBL1, RUVBL2, RPAP3 and PIH1D1, URI complex members PFDN2, PFDN6, PDRG1, UXT and URI1 as well as ASDURF, POLR2E and DNAAF10/WDR92.</text>
</comment>
<evidence type="ECO:0000313" key="11">
    <source>
        <dbReference type="Ensembl" id="ENSSMRP00000025248.1"/>
    </source>
</evidence>
<dbReference type="PANTHER" id="PTHR21162">
    <property type="entry name" value="P53 AND DNA DAMAGE-REGULATED PROTEIN"/>
    <property type="match status" value="1"/>
</dbReference>
<accession>A0A8D0E2C5</accession>
<dbReference type="InterPro" id="IPR002777">
    <property type="entry name" value="PFD_beta-like"/>
</dbReference>
<evidence type="ECO:0000256" key="10">
    <source>
        <dbReference type="SAM" id="Phobius"/>
    </source>
</evidence>
<evidence type="ECO:0000256" key="6">
    <source>
        <dbReference type="ARBA" id="ARBA00023186"/>
    </source>
</evidence>
<evidence type="ECO:0000256" key="4">
    <source>
        <dbReference type="ARBA" id="ARBA00016313"/>
    </source>
</evidence>
<name>A0A8D0E2C5_SALMN</name>
<keyword evidence="12" id="KW-1185">Reference proteome</keyword>
<reference evidence="11" key="2">
    <citation type="submission" date="2025-09" db="UniProtKB">
        <authorList>
            <consortium name="Ensembl"/>
        </authorList>
    </citation>
    <scope>IDENTIFICATION</scope>
</reference>
<keyword evidence="10" id="KW-1133">Transmembrane helix</keyword>
<feature type="transmembrane region" description="Helical" evidence="10">
    <location>
        <begin position="37"/>
        <end position="59"/>
    </location>
</feature>
<keyword evidence="10" id="KW-0812">Transmembrane</keyword>
<feature type="region of interest" description="Disordered" evidence="9">
    <location>
        <begin position="1"/>
        <end position="21"/>
    </location>
</feature>
<dbReference type="GO" id="GO:0051082">
    <property type="term" value="F:unfolded protein binding"/>
    <property type="evidence" value="ECO:0007669"/>
    <property type="project" value="InterPro"/>
</dbReference>
<comment type="similarity">
    <text evidence="3">Belongs to the prefoldin subunit beta family.</text>
</comment>
<protein>
    <recommendedName>
        <fullName evidence="4">p53 and DNA damage-regulated protein 1</fullName>
    </recommendedName>
</protein>
<feature type="coiled-coil region" evidence="8">
    <location>
        <begin position="139"/>
        <end position="166"/>
    </location>
</feature>
<dbReference type="PANTHER" id="PTHR21162:SF0">
    <property type="entry name" value="P53 AND DNA DAMAGE-REGULATED PROTEIN 1"/>
    <property type="match status" value="1"/>
</dbReference>
<evidence type="ECO:0000256" key="2">
    <source>
        <dbReference type="ARBA" id="ARBA00004496"/>
    </source>
</evidence>
<keyword evidence="6" id="KW-0143">Chaperone</keyword>
<dbReference type="Proteomes" id="UP000694421">
    <property type="component" value="Unplaced"/>
</dbReference>
<dbReference type="SUPFAM" id="SSF46579">
    <property type="entry name" value="Prefoldin"/>
    <property type="match status" value="1"/>
</dbReference>
<feature type="coiled-coil region" evidence="8">
    <location>
        <begin position="74"/>
        <end position="115"/>
    </location>
</feature>
<organism evidence="11 12">
    <name type="scientific">Salvator merianae</name>
    <name type="common">Argentine black and white tegu</name>
    <name type="synonym">Tupinambis merianae</name>
    <dbReference type="NCBI Taxonomy" id="96440"/>
    <lineage>
        <taxon>Eukaryota</taxon>
        <taxon>Metazoa</taxon>
        <taxon>Chordata</taxon>
        <taxon>Craniata</taxon>
        <taxon>Vertebrata</taxon>
        <taxon>Euteleostomi</taxon>
        <taxon>Lepidosauria</taxon>
        <taxon>Squamata</taxon>
        <taxon>Bifurcata</taxon>
        <taxon>Unidentata</taxon>
        <taxon>Episquamata</taxon>
        <taxon>Laterata</taxon>
        <taxon>Teiioidea</taxon>
        <taxon>Teiidae</taxon>
        <taxon>Salvator</taxon>
    </lineage>
</organism>
<dbReference type="GO" id="GO:0005737">
    <property type="term" value="C:cytoplasm"/>
    <property type="evidence" value="ECO:0007669"/>
    <property type="project" value="UniProtKB-SubCell"/>
</dbReference>
<dbReference type="GO" id="GO:1990062">
    <property type="term" value="C:RPAP3/R2TP/prefoldin-like complex"/>
    <property type="evidence" value="ECO:0007669"/>
    <property type="project" value="Ensembl"/>
</dbReference>
<sequence length="198" mass="21758">MLPLGSCASPAAEPRPSADATARLRPRAGLPSTRAGLARSVALTTGGACALTAGVFFGLRRPAAAMGERDSDFVLRYLAEVEALAEEVMAARQQLVDLDQKRNRNREALRALSREIDSSDNVMVCFGNLFIQLPATRTTDMLQKDQELLEEEITKLQAELKVKVNRLLEAQGQPELKGYNLKPLSAEEMWFMRKVVDG</sequence>
<dbReference type="InterPro" id="IPR030482">
    <property type="entry name" value="PDRG1"/>
</dbReference>